<protein>
    <submittedName>
        <fullName evidence="2">Uncharacterized protein</fullName>
    </submittedName>
</protein>
<gene>
    <name evidence="2" type="ORF">J0S82_006433</name>
</gene>
<dbReference type="EMBL" id="JAGFMF010011892">
    <property type="protein sequence ID" value="KAG8510194.1"/>
    <property type="molecule type" value="Genomic_DNA"/>
</dbReference>
<evidence type="ECO:0000256" key="1">
    <source>
        <dbReference type="SAM" id="MobiDB-lite"/>
    </source>
</evidence>
<sequence>MTQAEEKQQLALLYENIRVPVLEDEEQDYADSGHESTCLLPENQKELGNFIHSARLQLMHHYDLTGKQQHATFYVCAGNCRDFVPVPRRKPSDLCGAVSEETGGRVCSAPAPGTGAGRHQPRPPSPAPGGAERRQRGRTPGSAGGPGPACHRRWGRASVSRARAAGAAEDEPGALCRGFPGAFPRGPCGAGPAGRAAPESPALDPRQRPPRGASGLAPAGPRTRPGLASPSPPRSGLGAAHTAAPAPAHPRPRPSPAPRRPRRDRAVPRTSRAGSPRPVSRDPRAAGPVPPPGPSARPPPSGRAWGGCPCLARPAESRRRGRLRHAAIWRLLPAVPDVRSSEDRNEPGRPQSPALSDDRKPRPCALKRKRSLSSHWPSCAVCRTAPSGNVVPGPESSRAGLPGSTGASARSETPGGSVESPAPR</sequence>
<feature type="compositionally biased region" description="Low complexity" evidence="1">
    <location>
        <begin position="156"/>
        <end position="167"/>
    </location>
</feature>
<feature type="compositionally biased region" description="Pro residues" evidence="1">
    <location>
        <begin position="247"/>
        <end position="258"/>
    </location>
</feature>
<dbReference type="Proteomes" id="UP000700334">
    <property type="component" value="Unassembled WGS sequence"/>
</dbReference>
<feature type="compositionally biased region" description="Pro residues" evidence="1">
    <location>
        <begin position="288"/>
        <end position="301"/>
    </location>
</feature>
<dbReference type="PANTHER" id="PTHR38000:SF1">
    <property type="entry name" value="RIKEN CDNA 2900092C05 GENE"/>
    <property type="match status" value="1"/>
</dbReference>
<dbReference type="Pfam" id="PF17686">
    <property type="entry name" value="DUF5534"/>
    <property type="match status" value="1"/>
</dbReference>
<dbReference type="InterPro" id="IPR037549">
    <property type="entry name" value="C19orf18"/>
</dbReference>
<feature type="compositionally biased region" description="Low complexity" evidence="1">
    <location>
        <begin position="176"/>
        <end position="187"/>
    </location>
</feature>
<evidence type="ECO:0000313" key="3">
    <source>
        <dbReference type="Proteomes" id="UP000700334"/>
    </source>
</evidence>
<dbReference type="PANTHER" id="PTHR38000">
    <property type="entry name" value="RIKEN CDNA 2900092C05"/>
    <property type="match status" value="1"/>
</dbReference>
<proteinExistence type="predicted"/>
<organism evidence="2 3">
    <name type="scientific">Galemys pyrenaicus</name>
    <name type="common">Iberian desman</name>
    <name type="synonym">Pyrenean desman</name>
    <dbReference type="NCBI Taxonomy" id="202257"/>
    <lineage>
        <taxon>Eukaryota</taxon>
        <taxon>Metazoa</taxon>
        <taxon>Chordata</taxon>
        <taxon>Craniata</taxon>
        <taxon>Vertebrata</taxon>
        <taxon>Euteleostomi</taxon>
        <taxon>Mammalia</taxon>
        <taxon>Eutheria</taxon>
        <taxon>Laurasiatheria</taxon>
        <taxon>Eulipotyphla</taxon>
        <taxon>Talpidae</taxon>
        <taxon>Galemys</taxon>
    </lineage>
</organism>
<reference evidence="2" key="1">
    <citation type="journal article" date="2021" name="Evol. Appl.">
        <title>The genome of the Pyrenean desman and the effects of bottlenecks and inbreeding on the genomic landscape of an endangered species.</title>
        <authorList>
            <person name="Escoda L."/>
            <person name="Castresana J."/>
        </authorList>
    </citation>
    <scope>NUCLEOTIDE SEQUENCE</scope>
    <source>
        <strain evidence="2">IBE-C5619</strain>
    </source>
</reference>
<feature type="region of interest" description="Disordered" evidence="1">
    <location>
        <begin position="101"/>
        <end position="424"/>
    </location>
</feature>
<dbReference type="AlphaFoldDB" id="A0A8J5ZV06"/>
<evidence type="ECO:0000313" key="2">
    <source>
        <dbReference type="EMBL" id="KAG8510194.1"/>
    </source>
</evidence>
<comment type="caution">
    <text evidence="2">The sequence shown here is derived from an EMBL/GenBank/DDBJ whole genome shotgun (WGS) entry which is preliminary data.</text>
</comment>
<dbReference type="OrthoDB" id="9809430at2759"/>
<keyword evidence="3" id="KW-1185">Reference proteome</keyword>
<accession>A0A8J5ZV06</accession>
<name>A0A8J5ZV06_GALPY</name>